<dbReference type="Proteomes" id="UP000004221">
    <property type="component" value="Unassembled WGS sequence"/>
</dbReference>
<evidence type="ECO:0000313" key="2">
    <source>
        <dbReference type="Proteomes" id="UP000004221"/>
    </source>
</evidence>
<organism evidence="1 2">
    <name type="scientific">Nitrolancea hollandica Lb</name>
    <dbReference type="NCBI Taxonomy" id="1129897"/>
    <lineage>
        <taxon>Bacteria</taxon>
        <taxon>Pseudomonadati</taxon>
        <taxon>Thermomicrobiota</taxon>
        <taxon>Thermomicrobia</taxon>
        <taxon>Sphaerobacterales</taxon>
        <taxon>Sphaerobacterineae</taxon>
        <taxon>Sphaerobacteraceae</taxon>
        <taxon>Nitrolancea</taxon>
    </lineage>
</organism>
<gene>
    <name evidence="1" type="ORF">NITHO_4110006</name>
</gene>
<dbReference type="EMBL" id="CAGS01000348">
    <property type="protein sequence ID" value="CCF84880.1"/>
    <property type="molecule type" value="Genomic_DNA"/>
</dbReference>
<protein>
    <submittedName>
        <fullName evidence="1">Uncharacterized protein</fullName>
    </submittedName>
</protein>
<proteinExistence type="predicted"/>
<name>I4EJL8_9BACT</name>
<accession>I4EJL8</accession>
<evidence type="ECO:0000313" key="1">
    <source>
        <dbReference type="EMBL" id="CCF84880.1"/>
    </source>
</evidence>
<sequence length="74" mass="8351">MIHNTFVDGWELQGVMSTNDLGEYSRTPTCLSMINSLVLDAPIDESGGSDDNYRKIQGRFVVDWIERVAEWITG</sequence>
<reference evidence="1 2" key="1">
    <citation type="journal article" date="2012" name="ISME J.">
        <title>Nitrification expanded: discovery, physiology and genomics of a nitrite-oxidizing bacterium from the phylum Chloroflexi.</title>
        <authorList>
            <person name="Sorokin D.Y."/>
            <person name="Lucker S."/>
            <person name="Vejmelkova D."/>
            <person name="Kostrikina N.A."/>
            <person name="Kleerebezem R."/>
            <person name="Rijpstra W.I."/>
            <person name="Damste J.S."/>
            <person name="Le Paslier D."/>
            <person name="Muyzer G."/>
            <person name="Wagner M."/>
            <person name="van Loosdrecht M.C."/>
            <person name="Daims H."/>
        </authorList>
    </citation>
    <scope>NUCLEOTIDE SEQUENCE [LARGE SCALE GENOMIC DNA]</scope>
    <source>
        <strain evidence="2">none</strain>
    </source>
</reference>
<keyword evidence="2" id="KW-1185">Reference proteome</keyword>
<dbReference type="AlphaFoldDB" id="I4EJL8"/>
<comment type="caution">
    <text evidence="1">The sequence shown here is derived from an EMBL/GenBank/DDBJ whole genome shotgun (WGS) entry which is preliminary data.</text>
</comment>